<dbReference type="OMA" id="KYRFQDP"/>
<dbReference type="InParanoid" id="E9EC35"/>
<dbReference type="PANTHER" id="PTHR37534">
    <property type="entry name" value="TRANSCRIPTIONAL ACTIVATOR PROTEIN UGA3"/>
    <property type="match status" value="1"/>
</dbReference>
<dbReference type="GO" id="GO:0005634">
    <property type="term" value="C:nucleus"/>
    <property type="evidence" value="ECO:0007669"/>
    <property type="project" value="UniProtKB-SubCell"/>
</dbReference>
<evidence type="ECO:0000256" key="3">
    <source>
        <dbReference type="SAM" id="MobiDB-lite"/>
    </source>
</evidence>
<dbReference type="OrthoDB" id="4936229at2759"/>
<keyword evidence="2" id="KW-0539">Nucleus</keyword>
<comment type="subcellular location">
    <subcellularLocation>
        <location evidence="1">Nucleus</location>
    </subcellularLocation>
</comment>
<evidence type="ECO:0000259" key="4">
    <source>
        <dbReference type="PROSITE" id="PS50048"/>
    </source>
</evidence>
<feature type="domain" description="Zn(2)-C6 fungal-type" evidence="4">
    <location>
        <begin position="126"/>
        <end position="156"/>
    </location>
</feature>
<dbReference type="CDD" id="cd00067">
    <property type="entry name" value="GAL4"/>
    <property type="match status" value="1"/>
</dbReference>
<reference evidence="5 6" key="1">
    <citation type="journal article" date="2011" name="PLoS Genet.">
        <title>Genome sequencing and comparative transcriptomics of the model entomopathogenic fungi Metarhizium anisopliae and M. acridum.</title>
        <authorList>
            <person name="Gao Q."/>
            <person name="Jin K."/>
            <person name="Ying S.H."/>
            <person name="Zhang Y."/>
            <person name="Xiao G."/>
            <person name="Shang Y."/>
            <person name="Duan Z."/>
            <person name="Hu X."/>
            <person name="Xie X.Q."/>
            <person name="Zhou G."/>
            <person name="Peng G."/>
            <person name="Luo Z."/>
            <person name="Huang W."/>
            <person name="Wang B."/>
            <person name="Fang W."/>
            <person name="Wang S."/>
            <person name="Zhong Y."/>
            <person name="Ma L.J."/>
            <person name="St Leger R.J."/>
            <person name="Zhao G.P."/>
            <person name="Pei Y."/>
            <person name="Feng M.G."/>
            <person name="Xia Y."/>
            <person name="Wang C."/>
        </authorList>
    </citation>
    <scope>NUCLEOTIDE SEQUENCE [LARGE SCALE GENOMIC DNA]</scope>
    <source>
        <strain evidence="5 6">CQMa 102</strain>
    </source>
</reference>
<dbReference type="InterPro" id="IPR036864">
    <property type="entry name" value="Zn2-C6_fun-type_DNA-bd_sf"/>
</dbReference>
<organism evidence="6">
    <name type="scientific">Metarhizium acridum (strain CQMa 102)</name>
    <dbReference type="NCBI Taxonomy" id="655827"/>
    <lineage>
        <taxon>Eukaryota</taxon>
        <taxon>Fungi</taxon>
        <taxon>Dikarya</taxon>
        <taxon>Ascomycota</taxon>
        <taxon>Pezizomycotina</taxon>
        <taxon>Sordariomycetes</taxon>
        <taxon>Hypocreomycetidae</taxon>
        <taxon>Hypocreales</taxon>
        <taxon>Clavicipitaceae</taxon>
        <taxon>Metarhizium</taxon>
    </lineage>
</organism>
<dbReference type="PROSITE" id="PS50048">
    <property type="entry name" value="ZN2_CY6_FUNGAL_2"/>
    <property type="match status" value="1"/>
</dbReference>
<accession>E9EC35</accession>
<protein>
    <submittedName>
        <fullName evidence="5">C6 transcription factor, putative</fullName>
    </submittedName>
</protein>
<evidence type="ECO:0000256" key="1">
    <source>
        <dbReference type="ARBA" id="ARBA00004123"/>
    </source>
</evidence>
<dbReference type="SMART" id="SM00066">
    <property type="entry name" value="GAL4"/>
    <property type="match status" value="1"/>
</dbReference>
<dbReference type="InterPro" id="IPR001138">
    <property type="entry name" value="Zn2Cys6_DnaBD"/>
</dbReference>
<dbReference type="GO" id="GO:0045944">
    <property type="term" value="P:positive regulation of transcription by RNA polymerase II"/>
    <property type="evidence" value="ECO:0007669"/>
    <property type="project" value="TreeGrafter"/>
</dbReference>
<dbReference type="PROSITE" id="PS00463">
    <property type="entry name" value="ZN2_CY6_FUNGAL_1"/>
    <property type="match status" value="1"/>
</dbReference>
<dbReference type="PANTHER" id="PTHR37534:SF41">
    <property type="entry name" value="SFGA"/>
    <property type="match status" value="1"/>
</dbReference>
<dbReference type="EMBL" id="GL698545">
    <property type="protein sequence ID" value="EFY86501.1"/>
    <property type="molecule type" value="Genomic_DNA"/>
</dbReference>
<feature type="region of interest" description="Disordered" evidence="3">
    <location>
        <begin position="168"/>
        <end position="206"/>
    </location>
</feature>
<dbReference type="Pfam" id="PF11951">
    <property type="entry name" value="Fungal_trans_2"/>
    <property type="match status" value="1"/>
</dbReference>
<evidence type="ECO:0000256" key="2">
    <source>
        <dbReference type="ARBA" id="ARBA00023242"/>
    </source>
</evidence>
<proteinExistence type="predicted"/>
<gene>
    <name evidence="5" type="ORF">MAC_07444</name>
</gene>
<evidence type="ECO:0000313" key="5">
    <source>
        <dbReference type="EMBL" id="EFY86501.1"/>
    </source>
</evidence>
<dbReference type="InterPro" id="IPR021858">
    <property type="entry name" value="Fun_TF"/>
</dbReference>
<dbReference type="Pfam" id="PF00172">
    <property type="entry name" value="Zn_clus"/>
    <property type="match status" value="1"/>
</dbReference>
<dbReference type="GO" id="GO:0000981">
    <property type="term" value="F:DNA-binding transcription factor activity, RNA polymerase II-specific"/>
    <property type="evidence" value="ECO:0007669"/>
    <property type="project" value="InterPro"/>
</dbReference>
<sequence>MQEYSAKTTVYIDKVRDQTDLGEETLKAPNYVLDTLPIPDGVAFNVDPSPTATHCHARQDFSFGPSFDDLAFLSGSWQLLDARVGGIFHAVDSNDIKAMVKPDPDARPEASAPVRQRKWHSRVFTGCVNCRRRHVKCDERTPSCSNCTRLNLLCNFDRKFVFKAVRHAGSPGPKADKSGRVATASSEPRACSRSGSASCGEDGTDNISAQESLSTDVVAVTDTMSPAGSKTPSSSLSFISEDFACNSKHARFPVKGQYMASPVYWCEATDMPRQIGFNDNFYLHHFLETVSSYLIIYDTPANSNPYRQLPGLMGNSGLLRDVMKAFGAMHIAGLPETRNRQVHHSAAMKAYGNVVTQLRDTVAFNQGHPTLELLATTLLLCMFEKMSSNDASWRIHLAGAAQIFQSLYSPRVGPPSSPTKSSGMELSGVSHTLPLRRFLVSLMAYLDVAASLATGDGPLIQGDYWETFGGGWEYNMGVPSFAKVRSPTDRTMAQIRQSWSRIMSIQTDISKFVKMEKEGLTQHQRDMYYNDLSYRLRNWQVSAPDIYLRLHQLDSMPSDATLEEFETLTAASCIQVYSLACAVHLETVRTRRIGNAATDPEVAASVSRILTLIIGFQSGINQLAVLWPLLTAGIATVDPGQQQSIRERLTAMRGFGFKVGASSSPCSPISSTDGVLSV</sequence>
<dbReference type="Gene3D" id="4.10.240.10">
    <property type="entry name" value="Zn(2)-C6 fungal-type DNA-binding domain"/>
    <property type="match status" value="1"/>
</dbReference>
<dbReference type="HOGENOM" id="CLU_025458_0_0_1"/>
<dbReference type="GO" id="GO:0008270">
    <property type="term" value="F:zinc ion binding"/>
    <property type="evidence" value="ECO:0007669"/>
    <property type="project" value="InterPro"/>
</dbReference>
<dbReference type="SUPFAM" id="SSF57701">
    <property type="entry name" value="Zn2/Cys6 DNA-binding domain"/>
    <property type="match status" value="1"/>
</dbReference>
<dbReference type="eggNOG" id="ENOG502SMQX">
    <property type="taxonomic scope" value="Eukaryota"/>
</dbReference>
<keyword evidence="6" id="KW-1185">Reference proteome</keyword>
<evidence type="ECO:0000313" key="6">
    <source>
        <dbReference type="Proteomes" id="UP000002499"/>
    </source>
</evidence>
<dbReference type="GO" id="GO:0000976">
    <property type="term" value="F:transcription cis-regulatory region binding"/>
    <property type="evidence" value="ECO:0007669"/>
    <property type="project" value="TreeGrafter"/>
</dbReference>
<dbReference type="AlphaFoldDB" id="E9EC35"/>
<dbReference type="Proteomes" id="UP000002499">
    <property type="component" value="Unassembled WGS sequence"/>
</dbReference>
<name>E9EC35_METAQ</name>